<evidence type="ECO:0000259" key="1">
    <source>
        <dbReference type="Pfam" id="PF05368"/>
    </source>
</evidence>
<dbReference type="PANTHER" id="PTHR47129:SF1">
    <property type="entry name" value="NMRA-LIKE DOMAIN-CONTAINING PROTEIN"/>
    <property type="match status" value="1"/>
</dbReference>
<dbReference type="InterPro" id="IPR052718">
    <property type="entry name" value="NmrA-type_oxidoreductase"/>
</dbReference>
<dbReference type="PANTHER" id="PTHR47129">
    <property type="entry name" value="QUINONE OXIDOREDUCTASE 2"/>
    <property type="match status" value="1"/>
</dbReference>
<dbReference type="AlphaFoldDB" id="A0A316AT66"/>
<keyword evidence="3" id="KW-1185">Reference proteome</keyword>
<evidence type="ECO:0000313" key="2">
    <source>
        <dbReference type="EMBL" id="PWJ53317.1"/>
    </source>
</evidence>
<dbReference type="OrthoDB" id="5510591at2"/>
<comment type="caution">
    <text evidence="2">The sequence shown here is derived from an EMBL/GenBank/DDBJ whole genome shotgun (WGS) entry which is preliminary data.</text>
</comment>
<accession>A0A316AT66</accession>
<dbReference type="InterPro" id="IPR036291">
    <property type="entry name" value="NAD(P)-bd_dom_sf"/>
</dbReference>
<reference evidence="2 3" key="1">
    <citation type="submission" date="2018-03" db="EMBL/GenBank/DDBJ databases">
        <title>Genomic Encyclopedia of Archaeal and Bacterial Type Strains, Phase II (KMG-II): from individual species to whole genera.</title>
        <authorList>
            <person name="Goeker M."/>
        </authorList>
    </citation>
    <scope>NUCLEOTIDE SEQUENCE [LARGE SCALE GENOMIC DNA]</scope>
    <source>
        <strain evidence="2 3">DSM 44889</strain>
    </source>
</reference>
<evidence type="ECO:0000313" key="3">
    <source>
        <dbReference type="Proteomes" id="UP000245469"/>
    </source>
</evidence>
<dbReference type="InterPro" id="IPR008030">
    <property type="entry name" value="NmrA-like"/>
</dbReference>
<name>A0A316AT66_9ACTN</name>
<dbReference type="Gene3D" id="3.40.50.720">
    <property type="entry name" value="NAD(P)-binding Rossmann-like Domain"/>
    <property type="match status" value="1"/>
</dbReference>
<proteinExistence type="predicted"/>
<dbReference type="CDD" id="cd05269">
    <property type="entry name" value="TMR_SDR_a"/>
    <property type="match status" value="1"/>
</dbReference>
<dbReference type="RefSeq" id="WP_109774667.1">
    <property type="nucleotide sequence ID" value="NZ_QGDQ01000013.1"/>
</dbReference>
<organism evidence="2 3">
    <name type="scientific">Quadrisphaera granulorum</name>
    <dbReference type="NCBI Taxonomy" id="317664"/>
    <lineage>
        <taxon>Bacteria</taxon>
        <taxon>Bacillati</taxon>
        <taxon>Actinomycetota</taxon>
        <taxon>Actinomycetes</taxon>
        <taxon>Kineosporiales</taxon>
        <taxon>Kineosporiaceae</taxon>
        <taxon>Quadrisphaera</taxon>
    </lineage>
</organism>
<dbReference type="SUPFAM" id="SSF51735">
    <property type="entry name" value="NAD(P)-binding Rossmann-fold domains"/>
    <property type="match status" value="1"/>
</dbReference>
<sequence>MPTYAITGATGQFGRLAVAELLRRGTAPADVVALVRDPAKAADLSASGVDVREADYDRPETLEPALKGVDALLFVSGNSVGARVPQHTAVVDAAKAAGVGRIVYTSVLRAASSDLPVAPDHVATEGLLAASGIPTTVLRNGWYTENYFGLLSQAEATGSIASATRGAAVSPATRADLAAAAAAALLDESTAGRTYELAGPSFTLTELAAAFSEVLGREVVHHEVSVEELTAGLQAAGLDAGTAGFYAAVDVATAGGALEGSTADLEELLGRPATPLTDALRAARV</sequence>
<dbReference type="Proteomes" id="UP000245469">
    <property type="component" value="Unassembled WGS sequence"/>
</dbReference>
<gene>
    <name evidence="2" type="ORF">BXY45_11375</name>
</gene>
<dbReference type="Gene3D" id="3.90.25.10">
    <property type="entry name" value="UDP-galactose 4-epimerase, domain 1"/>
    <property type="match status" value="1"/>
</dbReference>
<feature type="domain" description="NmrA-like" evidence="1">
    <location>
        <begin position="5"/>
        <end position="229"/>
    </location>
</feature>
<dbReference type="Pfam" id="PF05368">
    <property type="entry name" value="NmrA"/>
    <property type="match status" value="1"/>
</dbReference>
<dbReference type="EMBL" id="QGDQ01000013">
    <property type="protein sequence ID" value="PWJ53317.1"/>
    <property type="molecule type" value="Genomic_DNA"/>
</dbReference>
<protein>
    <submittedName>
        <fullName evidence="2">NAD(P)H dehydrogenase (Quinone)</fullName>
    </submittedName>
</protein>